<feature type="domain" description="EF-hand" evidence="6">
    <location>
        <begin position="219"/>
        <end position="246"/>
    </location>
</feature>
<dbReference type="Gene3D" id="3.40.1170.10">
    <property type="entry name" value="DNA repair protein MutS, domain I"/>
    <property type="match status" value="1"/>
</dbReference>
<dbReference type="GO" id="GO:0006298">
    <property type="term" value="P:mismatch repair"/>
    <property type="evidence" value="ECO:0007669"/>
    <property type="project" value="InterPro"/>
</dbReference>
<dbReference type="GO" id="GO:0030983">
    <property type="term" value="F:mismatched DNA binding"/>
    <property type="evidence" value="ECO:0007669"/>
    <property type="project" value="InterPro"/>
</dbReference>
<dbReference type="GO" id="GO:0005524">
    <property type="term" value="F:ATP binding"/>
    <property type="evidence" value="ECO:0007669"/>
    <property type="project" value="UniProtKB-KW"/>
</dbReference>
<protein>
    <submittedName>
        <fullName evidence="7">DNA mismatch repair protein MSH1, mitochondrial</fullName>
    </submittedName>
</protein>
<dbReference type="InterPro" id="IPR002048">
    <property type="entry name" value="EF_hand_dom"/>
</dbReference>
<accession>A0AAE2CKD2</accession>
<evidence type="ECO:0000256" key="3">
    <source>
        <dbReference type="ARBA" id="ARBA00022837"/>
    </source>
</evidence>
<feature type="domain" description="EF-hand" evidence="6">
    <location>
        <begin position="54"/>
        <end position="83"/>
    </location>
</feature>
<dbReference type="SUPFAM" id="SSF55271">
    <property type="entry name" value="DNA repair protein MutS, domain I"/>
    <property type="match status" value="1"/>
</dbReference>
<dbReference type="SMART" id="SM00054">
    <property type="entry name" value="EFh"/>
    <property type="match status" value="4"/>
</dbReference>
<evidence type="ECO:0000256" key="4">
    <source>
        <dbReference type="ARBA" id="ARBA00022840"/>
    </source>
</evidence>
<keyword evidence="3" id="KW-0106">Calcium</keyword>
<name>A0AAE2CKD2_9LAMI</name>
<dbReference type="PROSITE" id="PS00486">
    <property type="entry name" value="DNA_MISMATCH_REPAIR_2"/>
    <property type="match status" value="1"/>
</dbReference>
<dbReference type="SUPFAM" id="SSF47473">
    <property type="entry name" value="EF-hand"/>
    <property type="match status" value="1"/>
</dbReference>
<evidence type="ECO:0000259" key="6">
    <source>
        <dbReference type="PROSITE" id="PS50222"/>
    </source>
</evidence>
<sequence>MEGMREIATAYYERATDDERESAEEFFRKLDVNGDGRVSLLELKRSVGSWLSNENVFKQLDENGDGILDFYEVLAVYYMVNKVNLLVCSGCWGLLVGPYFSCLLCLGKSPDTFDLCCACYRRGTVAHEHSAKYLVDHHSLLAVLRNRSKEAEKSQGKKEMEELREIARAHYRAGSPEVQALAYEFFRTMDTNGDGRVDLSEFLTFMRQEGYSQMRSPYFFNELDHDGNGALDFSEVMTLYYIIKSGRPFCDSCGNFIPGIFFSCVECFKNPQHAFNLCRDCYRSTKCDHNHNGRVQFLDNYTLLEAKRDDSLGQAAGVNMNEPWITSSNAIVPGPQSNMYLNTTYPTYNTYVVHPPTPSHNYPTAIVPASTTNKWRLALKAFEVALSIGREVSPSFSVFDMDDIMSPRLGWVGGVTESGQWWDGGTTTLHALLFRFPFLSQSRAVTEAAMYWATARTAVGFIPRWRSLSFLLSPPLHRSFSPSAPLPLIRRSNHIFCFKERKLYAKPSKKHKQSKITLEDKDYAHVIWWKEKMQMCRKPSSVLLVKRLTFSNLLGVDTTLKNGSLKEGTLNWEILQFKSKFPREVLLCRVGDFYEAIGTDACILVEYAGLNPFGGLRSDSIPRAGCPVVNLRQTLDDLTRNGFSVCIVEEVQGPTQARTRKSRFISGHAHPGSPYVFGLVGDDHDLDFPEPMPVVGISRSAKGYCMVSVLETMKTYSAEDGLTEEALVTKLRTCRCHHLFLHASLRHNSSGTCRWGEFGEGGLLWGECNARQFEWFDGNPVNDLLNKVKELYGLEDDIAFRNVTVASENRPSPLHLGTATQIGALPTEGIPCLLKVLLPSNCTGLPVMYVRYLLLNPPAYEIASTIQEACRLMSNITCSVPEFTCVPSAKLVKLLESKETNHIEFCKIRSVLDDILQLYTNSELNEILKLLMDPTWVATGLKVELETLVNECKSVSCRIGEIISLDGENDQKITSYSIIPNEFFEDMESSWKGRVKRIHLEEEFAEVDAAAEALSIAIEEDFLPIISRIRATTAPLGGPKGEILYAREHEAVWFKGKRFAPSVWAGTSGEEQIKQLRPALDSKGKKVGEEWFTTMKVENALSRYHEAGNKAKTKVLELLRGLSAELQTKINILVFASMLLVIAKALFGHVSEGRRRKWVFPTLTQRQRSQNTGTLHGAEGMKITGLSPYWFDAVQGGAVRNTVDMKSLFLLTGPNGGGKSSLLRSICAAALLGICGFMVPAESAIIPHFDAIMLHMKSYDSPADGKSSFQVEMSEIRSIITRATSKSLVLIDEICRGTETAKGTCIAGSVIETLDAISCLGIVSTHLHGIFDLPLRTKNAVFKAMGTEHIDNRTMPTWKLIDGICKESLAFETAQREGVPEELIQRAEELYVSVYAKDSLRPHDSKLKHFTSPTVQKSKAVADRPSLPEKELSSVIQPVNTADVLRREVESAVISICQNRLIELCKKNDHLKPSAIRCVLIGAKEQPPPSTIGASSVYVMLRPDRKLYIGETDDLQGRVRAHRLKEGMQNASFLYFLVPGKSMACQLETLLINQLPTRGFHLTNLADGKHRNFGTSDLLQTEVLVG</sequence>
<comment type="caution">
    <text evidence="7">The sequence shown here is derived from an EMBL/GenBank/DDBJ whole genome shotgun (WGS) entry which is preliminary data.</text>
</comment>
<dbReference type="InterPro" id="IPR007695">
    <property type="entry name" value="DNA_mismatch_repair_MutS-lik_N"/>
</dbReference>
<feature type="domain" description="EF-hand" evidence="6">
    <location>
        <begin position="177"/>
        <end position="212"/>
    </location>
</feature>
<dbReference type="InterPro" id="IPR011992">
    <property type="entry name" value="EF-hand-dom_pair"/>
</dbReference>
<dbReference type="SUPFAM" id="SSF57850">
    <property type="entry name" value="RING/U-box"/>
    <property type="match status" value="1"/>
</dbReference>
<keyword evidence="4" id="KW-0067">ATP-binding</keyword>
<dbReference type="PANTHER" id="PTHR48448">
    <property type="entry name" value="MUTL PROTEIN ISOFORM 1"/>
    <property type="match status" value="1"/>
</dbReference>
<evidence type="ECO:0000256" key="1">
    <source>
        <dbReference type="ARBA" id="ARBA00022741"/>
    </source>
</evidence>
<keyword evidence="2" id="KW-0227">DNA damage</keyword>
<evidence type="ECO:0000256" key="5">
    <source>
        <dbReference type="ARBA" id="ARBA00023125"/>
    </source>
</evidence>
<keyword evidence="1" id="KW-0547">Nucleotide-binding</keyword>
<dbReference type="FunFam" id="3.40.50.300:FF:001188">
    <property type="entry name" value="DNA mismatch repair protein"/>
    <property type="match status" value="1"/>
</dbReference>
<dbReference type="PROSITE" id="PS50222">
    <property type="entry name" value="EF_HAND_2"/>
    <property type="match status" value="4"/>
</dbReference>
<dbReference type="CDD" id="cd03243">
    <property type="entry name" value="ABC_MutS_homologs"/>
    <property type="match status" value="1"/>
</dbReference>
<dbReference type="PROSITE" id="PS00018">
    <property type="entry name" value="EF_HAND_1"/>
    <property type="match status" value="4"/>
</dbReference>
<proteinExistence type="predicted"/>
<dbReference type="PANTHER" id="PTHR48448:SF1">
    <property type="entry name" value="MUTL PROTEIN ISOFORM 1"/>
    <property type="match status" value="1"/>
</dbReference>
<keyword evidence="8" id="KW-1185">Reference proteome</keyword>
<organism evidence="7 8">
    <name type="scientific">Sesamum alatum</name>
    <dbReference type="NCBI Taxonomy" id="300844"/>
    <lineage>
        <taxon>Eukaryota</taxon>
        <taxon>Viridiplantae</taxon>
        <taxon>Streptophyta</taxon>
        <taxon>Embryophyta</taxon>
        <taxon>Tracheophyta</taxon>
        <taxon>Spermatophyta</taxon>
        <taxon>Magnoliopsida</taxon>
        <taxon>eudicotyledons</taxon>
        <taxon>Gunneridae</taxon>
        <taxon>Pentapetalae</taxon>
        <taxon>asterids</taxon>
        <taxon>lamiids</taxon>
        <taxon>Lamiales</taxon>
        <taxon>Pedaliaceae</taxon>
        <taxon>Sesamum</taxon>
    </lineage>
</organism>
<reference evidence="7" key="1">
    <citation type="submission" date="2020-06" db="EMBL/GenBank/DDBJ databases">
        <authorList>
            <person name="Li T."/>
            <person name="Hu X."/>
            <person name="Zhang T."/>
            <person name="Song X."/>
            <person name="Zhang H."/>
            <person name="Dai N."/>
            <person name="Sheng W."/>
            <person name="Hou X."/>
            <person name="Wei L."/>
        </authorList>
    </citation>
    <scope>NUCLEOTIDE SEQUENCE</scope>
    <source>
        <strain evidence="7">3651</strain>
        <tissue evidence="7">Leaf</tissue>
    </source>
</reference>
<dbReference type="InterPro" id="IPR035901">
    <property type="entry name" value="GIY-YIG_endonuc_sf"/>
</dbReference>
<dbReference type="SMART" id="SM00534">
    <property type="entry name" value="MUTSac"/>
    <property type="match status" value="1"/>
</dbReference>
<dbReference type="Pfam" id="PF01624">
    <property type="entry name" value="MutS_I"/>
    <property type="match status" value="1"/>
</dbReference>
<dbReference type="Proteomes" id="UP001293254">
    <property type="component" value="Unassembled WGS sequence"/>
</dbReference>
<gene>
    <name evidence="7" type="ORF">Salat_1732800</name>
</gene>
<dbReference type="Pfam" id="PF13202">
    <property type="entry name" value="EF-hand_5"/>
    <property type="match status" value="2"/>
</dbReference>
<keyword evidence="5" id="KW-0238">DNA-binding</keyword>
<reference evidence="7" key="2">
    <citation type="journal article" date="2024" name="Plant">
        <title>Genomic evolution and insights into agronomic trait innovations of Sesamum species.</title>
        <authorList>
            <person name="Miao H."/>
            <person name="Wang L."/>
            <person name="Qu L."/>
            <person name="Liu H."/>
            <person name="Sun Y."/>
            <person name="Le M."/>
            <person name="Wang Q."/>
            <person name="Wei S."/>
            <person name="Zheng Y."/>
            <person name="Lin W."/>
            <person name="Duan Y."/>
            <person name="Cao H."/>
            <person name="Xiong S."/>
            <person name="Wang X."/>
            <person name="Wei L."/>
            <person name="Li C."/>
            <person name="Ma Q."/>
            <person name="Ju M."/>
            <person name="Zhao R."/>
            <person name="Li G."/>
            <person name="Mu C."/>
            <person name="Tian Q."/>
            <person name="Mei H."/>
            <person name="Zhang T."/>
            <person name="Gao T."/>
            <person name="Zhang H."/>
        </authorList>
    </citation>
    <scope>NUCLEOTIDE SEQUENCE</scope>
    <source>
        <strain evidence="7">3651</strain>
    </source>
</reference>
<dbReference type="InterPro" id="IPR027417">
    <property type="entry name" value="P-loop_NTPase"/>
</dbReference>
<dbReference type="Pfam" id="PF00488">
    <property type="entry name" value="MutS_V"/>
    <property type="match status" value="1"/>
</dbReference>
<dbReference type="CDD" id="cd00051">
    <property type="entry name" value="EFh"/>
    <property type="match status" value="2"/>
</dbReference>
<dbReference type="FunFam" id="3.40.1170.10:FF:000005">
    <property type="entry name" value="DNA mismatch repair protein MSH1, mitochondrial"/>
    <property type="match status" value="1"/>
</dbReference>
<evidence type="ECO:0000313" key="7">
    <source>
        <dbReference type="EMBL" id="KAK4425388.1"/>
    </source>
</evidence>
<dbReference type="InterPro" id="IPR016151">
    <property type="entry name" value="DNA_mismatch_repair_MutS_N"/>
</dbReference>
<dbReference type="GO" id="GO:0005509">
    <property type="term" value="F:calcium ion binding"/>
    <property type="evidence" value="ECO:0007669"/>
    <property type="project" value="InterPro"/>
</dbReference>
<dbReference type="SUPFAM" id="SSF52540">
    <property type="entry name" value="P-loop containing nucleoside triphosphate hydrolases"/>
    <property type="match status" value="1"/>
</dbReference>
<dbReference type="SUPFAM" id="SSF82771">
    <property type="entry name" value="GIY-YIG endonuclease"/>
    <property type="match status" value="1"/>
</dbReference>
<evidence type="ECO:0000256" key="2">
    <source>
        <dbReference type="ARBA" id="ARBA00022763"/>
    </source>
</evidence>
<dbReference type="InterPro" id="IPR000432">
    <property type="entry name" value="DNA_mismatch_repair_MutS_C"/>
</dbReference>
<feature type="domain" description="EF-hand" evidence="6">
    <location>
        <begin position="18"/>
        <end position="53"/>
    </location>
</feature>
<dbReference type="InterPro" id="IPR053276">
    <property type="entry name" value="MtDNA_mismatch_repair_MutS"/>
</dbReference>
<dbReference type="InterPro" id="IPR018247">
    <property type="entry name" value="EF_Hand_1_Ca_BS"/>
</dbReference>
<dbReference type="Gene3D" id="3.40.50.300">
    <property type="entry name" value="P-loop containing nucleotide triphosphate hydrolases"/>
    <property type="match status" value="1"/>
</dbReference>
<dbReference type="EMBL" id="JACGWO010000006">
    <property type="protein sequence ID" value="KAK4425388.1"/>
    <property type="molecule type" value="Genomic_DNA"/>
</dbReference>
<dbReference type="Gene3D" id="1.10.238.10">
    <property type="entry name" value="EF-hand"/>
    <property type="match status" value="2"/>
</dbReference>
<evidence type="ECO:0000313" key="8">
    <source>
        <dbReference type="Proteomes" id="UP001293254"/>
    </source>
</evidence>